<proteinExistence type="predicted"/>
<feature type="signal peptide" evidence="1">
    <location>
        <begin position="1"/>
        <end position="22"/>
    </location>
</feature>
<dbReference type="EMBL" id="JAJLJH010000003">
    <property type="protein sequence ID" value="MCK9686871.1"/>
    <property type="molecule type" value="Genomic_DNA"/>
</dbReference>
<comment type="caution">
    <text evidence="2">The sequence shown here is derived from an EMBL/GenBank/DDBJ whole genome shotgun (WGS) entry which is preliminary data.</text>
</comment>
<feature type="chain" id="PRO_5040896544" evidence="1">
    <location>
        <begin position="23"/>
        <end position="171"/>
    </location>
</feature>
<evidence type="ECO:0000313" key="2">
    <source>
        <dbReference type="EMBL" id="MCK9686871.1"/>
    </source>
</evidence>
<accession>A0A9X1YR56</accession>
<evidence type="ECO:0000313" key="3">
    <source>
        <dbReference type="Proteomes" id="UP001139353"/>
    </source>
</evidence>
<sequence length="171" mass="18471">MTTPIRILATTLALAATSTAHAVQPLAQHDVVLLQKGEIIEQRVDGGADAMAAYLKTLGAAETETMRANPSQIPSAGFIVVAVRPGNQTRTWFDFKPALAEATMTALRRTVETTPTMTVKSGEIVFALRVSVWSDKPPTAYAPAPQEWKDATKGMKPKPDVDTLVDMVWPQ</sequence>
<dbReference type="Proteomes" id="UP001139353">
    <property type="component" value="Unassembled WGS sequence"/>
</dbReference>
<evidence type="ECO:0000256" key="1">
    <source>
        <dbReference type="SAM" id="SignalP"/>
    </source>
</evidence>
<protein>
    <submittedName>
        <fullName evidence="2">Uncharacterized protein</fullName>
    </submittedName>
</protein>
<gene>
    <name evidence="2" type="ORF">LPC04_14255</name>
</gene>
<organism evidence="2 3">
    <name type="scientific">Scleromatobacter humisilvae</name>
    <dbReference type="NCBI Taxonomy" id="2897159"/>
    <lineage>
        <taxon>Bacteria</taxon>
        <taxon>Pseudomonadati</taxon>
        <taxon>Pseudomonadota</taxon>
        <taxon>Betaproteobacteria</taxon>
        <taxon>Burkholderiales</taxon>
        <taxon>Sphaerotilaceae</taxon>
        <taxon>Scleromatobacter</taxon>
    </lineage>
</organism>
<keyword evidence="3" id="KW-1185">Reference proteome</keyword>
<reference evidence="2" key="1">
    <citation type="submission" date="2021-11" db="EMBL/GenBank/DDBJ databases">
        <title>BS-T2-15 a new species belonging to the Comamonadaceae family isolated from the soil of a French oak forest.</title>
        <authorList>
            <person name="Mieszkin S."/>
            <person name="Alain K."/>
        </authorList>
    </citation>
    <scope>NUCLEOTIDE SEQUENCE</scope>
    <source>
        <strain evidence="2">BS-T2-15</strain>
    </source>
</reference>
<dbReference type="RefSeq" id="WP_275682911.1">
    <property type="nucleotide sequence ID" value="NZ_JAJLJH010000003.1"/>
</dbReference>
<dbReference type="AlphaFoldDB" id="A0A9X1YR56"/>
<keyword evidence="1" id="KW-0732">Signal</keyword>
<name>A0A9X1YR56_9BURK</name>